<feature type="region of interest" description="Disordered" evidence="5">
    <location>
        <begin position="690"/>
        <end position="744"/>
    </location>
</feature>
<dbReference type="EMBL" id="CVMT01000005">
    <property type="protein sequence ID" value="CRG88714.1"/>
    <property type="molecule type" value="Genomic_DNA"/>
</dbReference>
<keyword evidence="3" id="KW-0479">Metal-binding</keyword>
<dbReference type="Pfam" id="PF00205">
    <property type="entry name" value="TPP_enzyme_M"/>
    <property type="match status" value="1"/>
</dbReference>
<reference evidence="7 8" key="1">
    <citation type="submission" date="2015-04" db="EMBL/GenBank/DDBJ databases">
        <authorList>
            <person name="Syromyatnikov M.Y."/>
            <person name="Popov V.N."/>
        </authorList>
    </citation>
    <scope>NUCLEOTIDE SEQUENCE [LARGE SCALE GENOMIC DNA]</scope>
    <source>
        <strain evidence="7">WF-38-12</strain>
    </source>
</reference>
<dbReference type="PROSITE" id="PS00028">
    <property type="entry name" value="ZINC_FINGER_C2H2_1"/>
    <property type="match status" value="1"/>
</dbReference>
<dbReference type="GO" id="GO:0008270">
    <property type="term" value="F:zinc ion binding"/>
    <property type="evidence" value="ECO:0007669"/>
    <property type="project" value="UniProtKB-KW"/>
</dbReference>
<proteinExistence type="inferred from homology"/>
<sequence length="859" mass="92464">MLSRAGRANRAAVRVGQFPRPSYHCLPKLPFTPIRHFSKAPAVQPAFKSKPLIKSEVSTEMKPGQYTTAFALFEGLWEAGIKTCFVNVGSDHPSIIEAIIKGKRERPNNWPQFVTCPSEMTAISMADGYARVTGQPQAVIVHVDVGTQAMAHGVHNASVGRVPVFIFAGLCPYTESGELTGSRTEYMHWLQEAPDQKAIVRQYCRYVGEVRVGLNVKETVGRALQFASSVPKGPVYVAGAREVMAQTIEPYSLSQEEWVPIGPSALPDEAVETIARALVGAEKPLVITGYSGRDRRTPELLVQLADKIPGLRVHDTGGSDMCFPFSHPASLGFRLGYDKSTSDADVVLMLDCDVPWIPARNQPRKDAKFYHIDVDPLNQQIPVSFFPAHGRWKSECHTALKQILRYLDSDFSAELQSTRYAARKEALIAQHKERLNQIAQLPRLGDNDPLNGHNIGQLLKECLPSDTTFVVEAVTCAPMIADQLQPTRPGSWINCGGTGIGWSNGAALGVRMALSDGKLPGIVCQVVGDGSFMCASPSSAVWVSYKYQIPILTVVLNNGGWNAPRSSTELVYPDGLNKGATDDELNISFEPSPNYSKLAEAAAAEAGWLRGMRGKTVKELRVQLNEALEHVQSGRGARGFTNPAPKTESARSALSSFTCTLCNKSYSRHPEYEAHIGSYDHQHRKRLQDLKQLSRDPNAAERARRAEKKADAEAGLKKLDSTAGGSGNNNNNNNNNNNAAAVSGRGTAGGGGGFKKGGFKSSFTTVKGAAATTAPPGGRKNVLGDDEDEDAESGEAEKKNSSTASTTTAVAVSGVAHRAADAESDTDNDYGYQNDGDGAYYDPAKPTGCNASCPSLVSA</sequence>
<dbReference type="NCBIfam" id="NF006203">
    <property type="entry name" value="PRK08327.1"/>
    <property type="match status" value="1"/>
</dbReference>
<dbReference type="OrthoDB" id="2867507at2759"/>
<evidence type="ECO:0000256" key="5">
    <source>
        <dbReference type="SAM" id="MobiDB-lite"/>
    </source>
</evidence>
<dbReference type="STRING" id="28573.A0A0U1LZH4"/>
<gene>
    <name evidence="7" type="ORF">PISL3812_05748</name>
</gene>
<evidence type="ECO:0000313" key="7">
    <source>
        <dbReference type="EMBL" id="CRG88714.1"/>
    </source>
</evidence>
<name>A0A0U1LZH4_TALIS</name>
<dbReference type="Proteomes" id="UP000054383">
    <property type="component" value="Unassembled WGS sequence"/>
</dbReference>
<keyword evidence="8" id="KW-1185">Reference proteome</keyword>
<dbReference type="Gene3D" id="3.40.50.1220">
    <property type="entry name" value="TPP-binding domain"/>
    <property type="match status" value="1"/>
</dbReference>
<feature type="domain" description="C2H2-type" evidence="6">
    <location>
        <begin position="657"/>
        <end position="686"/>
    </location>
</feature>
<dbReference type="GO" id="GO:0005739">
    <property type="term" value="C:mitochondrion"/>
    <property type="evidence" value="ECO:0007669"/>
    <property type="project" value="TreeGrafter"/>
</dbReference>
<organism evidence="7 8">
    <name type="scientific">Talaromyces islandicus</name>
    <name type="common">Penicillium islandicum</name>
    <dbReference type="NCBI Taxonomy" id="28573"/>
    <lineage>
        <taxon>Eukaryota</taxon>
        <taxon>Fungi</taxon>
        <taxon>Dikarya</taxon>
        <taxon>Ascomycota</taxon>
        <taxon>Pezizomycotina</taxon>
        <taxon>Eurotiomycetes</taxon>
        <taxon>Eurotiomycetidae</taxon>
        <taxon>Eurotiales</taxon>
        <taxon>Trichocomaceae</taxon>
        <taxon>Talaromyces</taxon>
        <taxon>Talaromyces sect. Islandici</taxon>
    </lineage>
</organism>
<dbReference type="InterPro" id="IPR011766">
    <property type="entry name" value="TPP_enzyme_TPP-bd"/>
</dbReference>
<dbReference type="AlphaFoldDB" id="A0A0U1LZH4"/>
<evidence type="ECO:0000256" key="2">
    <source>
        <dbReference type="ARBA" id="ARBA00023052"/>
    </source>
</evidence>
<feature type="compositionally biased region" description="Basic and acidic residues" evidence="5">
    <location>
        <begin position="690"/>
        <end position="720"/>
    </location>
</feature>
<dbReference type="InterPro" id="IPR012001">
    <property type="entry name" value="Thiamin_PyroP_enz_TPP-bd_dom"/>
</dbReference>
<dbReference type="SUPFAM" id="SSF52518">
    <property type="entry name" value="Thiamin diphosphate-binding fold (THDP-binding)"/>
    <property type="match status" value="2"/>
</dbReference>
<dbReference type="CDD" id="cd02002">
    <property type="entry name" value="TPP_BFDC"/>
    <property type="match status" value="1"/>
</dbReference>
<dbReference type="PANTHER" id="PTHR18968">
    <property type="entry name" value="THIAMINE PYROPHOSPHATE ENZYMES"/>
    <property type="match status" value="1"/>
</dbReference>
<dbReference type="Gene3D" id="3.40.50.970">
    <property type="match status" value="2"/>
</dbReference>
<dbReference type="GO" id="GO:0003984">
    <property type="term" value="F:acetolactate synthase activity"/>
    <property type="evidence" value="ECO:0007669"/>
    <property type="project" value="TreeGrafter"/>
</dbReference>
<feature type="compositionally biased region" description="Polar residues" evidence="5">
    <location>
        <begin position="849"/>
        <end position="859"/>
    </location>
</feature>
<dbReference type="InterPro" id="IPR029061">
    <property type="entry name" value="THDP-binding"/>
</dbReference>
<feature type="compositionally biased region" description="Acidic residues" evidence="5">
    <location>
        <begin position="784"/>
        <end position="794"/>
    </location>
</feature>
<dbReference type="PANTHER" id="PTHR18968:SF164">
    <property type="entry name" value="PYRUVATE DECARBOXYLASE"/>
    <property type="match status" value="1"/>
</dbReference>
<feature type="region of interest" description="Disordered" evidence="5">
    <location>
        <begin position="768"/>
        <end position="859"/>
    </location>
</feature>
<dbReference type="Pfam" id="PF02776">
    <property type="entry name" value="TPP_enzyme_N"/>
    <property type="match status" value="1"/>
</dbReference>
<protein>
    <recommendedName>
        <fullName evidence="6">C2H2-type domain-containing protein</fullName>
    </recommendedName>
</protein>
<dbReference type="GO" id="GO:0009097">
    <property type="term" value="P:isoleucine biosynthetic process"/>
    <property type="evidence" value="ECO:0007669"/>
    <property type="project" value="TreeGrafter"/>
</dbReference>
<dbReference type="InterPro" id="IPR045229">
    <property type="entry name" value="TPP_enz"/>
</dbReference>
<evidence type="ECO:0000313" key="8">
    <source>
        <dbReference type="Proteomes" id="UP000054383"/>
    </source>
</evidence>
<evidence type="ECO:0000256" key="1">
    <source>
        <dbReference type="ARBA" id="ARBA00007812"/>
    </source>
</evidence>
<evidence type="ECO:0000259" key="6">
    <source>
        <dbReference type="PROSITE" id="PS50157"/>
    </source>
</evidence>
<dbReference type="GO" id="GO:0005948">
    <property type="term" value="C:acetolactate synthase complex"/>
    <property type="evidence" value="ECO:0007669"/>
    <property type="project" value="TreeGrafter"/>
</dbReference>
<comment type="similarity">
    <text evidence="1 4">Belongs to the TPP enzyme family.</text>
</comment>
<dbReference type="CDD" id="cd07035">
    <property type="entry name" value="TPP_PYR_POX_like"/>
    <property type="match status" value="1"/>
</dbReference>
<dbReference type="GO" id="GO:0050660">
    <property type="term" value="F:flavin adenine dinucleotide binding"/>
    <property type="evidence" value="ECO:0007669"/>
    <property type="project" value="TreeGrafter"/>
</dbReference>
<dbReference type="InterPro" id="IPR029035">
    <property type="entry name" value="DHS-like_NAD/FAD-binding_dom"/>
</dbReference>
<keyword evidence="3" id="KW-0862">Zinc</keyword>
<accession>A0A0U1LZH4</accession>
<evidence type="ECO:0000256" key="3">
    <source>
        <dbReference type="PROSITE-ProRule" id="PRU00042"/>
    </source>
</evidence>
<dbReference type="InterPro" id="IPR013087">
    <property type="entry name" value="Znf_C2H2_type"/>
</dbReference>
<dbReference type="PROSITE" id="PS50157">
    <property type="entry name" value="ZINC_FINGER_C2H2_2"/>
    <property type="match status" value="1"/>
</dbReference>
<keyword evidence="3" id="KW-0863">Zinc-finger</keyword>
<keyword evidence="2 4" id="KW-0786">Thiamine pyrophosphate</keyword>
<dbReference type="Pfam" id="PF02775">
    <property type="entry name" value="TPP_enzyme_C"/>
    <property type="match status" value="1"/>
</dbReference>
<dbReference type="GO" id="GO:0000287">
    <property type="term" value="F:magnesium ion binding"/>
    <property type="evidence" value="ECO:0007669"/>
    <property type="project" value="InterPro"/>
</dbReference>
<feature type="compositionally biased region" description="Low complexity" evidence="5">
    <location>
        <begin position="768"/>
        <end position="778"/>
    </location>
</feature>
<dbReference type="InterPro" id="IPR012000">
    <property type="entry name" value="Thiamin_PyroP_enz_cen_dom"/>
</dbReference>
<dbReference type="SUPFAM" id="SSF52467">
    <property type="entry name" value="DHS-like NAD/FAD-binding domain"/>
    <property type="match status" value="1"/>
</dbReference>
<evidence type="ECO:0000256" key="4">
    <source>
        <dbReference type="RuleBase" id="RU362132"/>
    </source>
</evidence>
<dbReference type="GO" id="GO:0009099">
    <property type="term" value="P:L-valine biosynthetic process"/>
    <property type="evidence" value="ECO:0007669"/>
    <property type="project" value="TreeGrafter"/>
</dbReference>
<feature type="compositionally biased region" description="Low complexity" evidence="5">
    <location>
        <begin position="829"/>
        <end position="842"/>
    </location>
</feature>
<dbReference type="GO" id="GO:0030976">
    <property type="term" value="F:thiamine pyrophosphate binding"/>
    <property type="evidence" value="ECO:0007669"/>
    <property type="project" value="InterPro"/>
</dbReference>
<feature type="compositionally biased region" description="Low complexity" evidence="5">
    <location>
        <begin position="728"/>
        <end position="744"/>
    </location>
</feature>
<feature type="compositionally biased region" description="Low complexity" evidence="5">
    <location>
        <begin position="801"/>
        <end position="816"/>
    </location>
</feature>